<feature type="region of interest" description="Disordered" evidence="1">
    <location>
        <begin position="113"/>
        <end position="140"/>
    </location>
</feature>
<dbReference type="KEGG" id="slia:HA039_03930"/>
<keyword evidence="3" id="KW-1185">Reference proteome</keyword>
<dbReference type="AlphaFoldDB" id="A0A6G9GTL0"/>
<protein>
    <recommendedName>
        <fullName evidence="4">Lipoprotein</fullName>
    </recommendedName>
</protein>
<evidence type="ECO:0000313" key="2">
    <source>
        <dbReference type="EMBL" id="QIQ01555.1"/>
    </source>
</evidence>
<evidence type="ECO:0000256" key="1">
    <source>
        <dbReference type="SAM" id="MobiDB-lite"/>
    </source>
</evidence>
<name>A0A6G9GTL0_9ACTN</name>
<evidence type="ECO:0008006" key="4">
    <source>
        <dbReference type="Google" id="ProtNLM"/>
    </source>
</evidence>
<dbReference type="RefSeq" id="WP_167023804.1">
    <property type="nucleotide sequence ID" value="NZ_CP050177.1"/>
</dbReference>
<evidence type="ECO:0000313" key="3">
    <source>
        <dbReference type="Proteomes" id="UP000501179"/>
    </source>
</evidence>
<dbReference type="PROSITE" id="PS51257">
    <property type="entry name" value="PROKAR_LIPOPROTEIN"/>
    <property type="match status" value="1"/>
</dbReference>
<reference evidence="2 3" key="1">
    <citation type="submission" date="2020-03" db="EMBL/GenBank/DDBJ databases">
        <title>A novel species.</title>
        <authorList>
            <person name="Gao J."/>
        </authorList>
    </citation>
    <scope>NUCLEOTIDE SEQUENCE [LARGE SCALE GENOMIC DNA]</scope>
    <source>
        <strain evidence="2 3">QMT-12</strain>
    </source>
</reference>
<dbReference type="Proteomes" id="UP000501179">
    <property type="component" value="Chromosome"/>
</dbReference>
<organism evidence="2 3">
    <name type="scientific">Streptomyces liangshanensis</name>
    <dbReference type="NCBI Taxonomy" id="2717324"/>
    <lineage>
        <taxon>Bacteria</taxon>
        <taxon>Bacillati</taxon>
        <taxon>Actinomycetota</taxon>
        <taxon>Actinomycetes</taxon>
        <taxon>Kitasatosporales</taxon>
        <taxon>Streptomycetaceae</taxon>
        <taxon>Streptomyces</taxon>
    </lineage>
</organism>
<accession>A0A6G9GTL0</accession>
<proteinExistence type="predicted"/>
<gene>
    <name evidence="2" type="ORF">HA039_03930</name>
</gene>
<feature type="compositionally biased region" description="Basic and acidic residues" evidence="1">
    <location>
        <begin position="119"/>
        <end position="129"/>
    </location>
</feature>
<dbReference type="EMBL" id="CP050177">
    <property type="protein sequence ID" value="QIQ01555.1"/>
    <property type="molecule type" value="Genomic_DNA"/>
</dbReference>
<sequence length="328" mass="35003">MTARGAGDGGPGGTVARSAALALTAVVSSLLLLGCGERPAGGERVHVPDAELRTEVSPRERDTLYLAEQRLISTCMDKKGFRYYVVPPTAVSASPMERPFGSDDVAWAEEHGYGISDGEQDRRNREESRPNPNGRYISSLSDARGRAFQRALDGTNPAAITVQVPSMGSVFTSADGCQADARAHLYGDLGRWTAAKATVVNLRALVRPRLDKDPRYAGALASWRRCMARHGFPYDGPSDAVMAMRDARSAPGTPAPEQGPRAPHPKERATAVADARCNGESKLATVGEQVLRGQTRKAARGPYREAAADYTTAVARALVTARDITAAE</sequence>